<name>A0A7V4WUT9_CALAY</name>
<dbReference type="FunFam" id="1.20.272.10:FF:000001">
    <property type="entry name" value="Putative AAA family ATPase"/>
    <property type="match status" value="1"/>
</dbReference>
<evidence type="ECO:0000256" key="5">
    <source>
        <dbReference type="ARBA" id="ARBA00022840"/>
    </source>
</evidence>
<dbReference type="GO" id="GO:0005524">
    <property type="term" value="F:ATP binding"/>
    <property type="evidence" value="ECO:0007669"/>
    <property type="project" value="UniProtKB-KW"/>
</dbReference>
<dbReference type="FunFam" id="3.40.50.300:FF:000345">
    <property type="entry name" value="AAA family ATPase"/>
    <property type="match status" value="1"/>
</dbReference>
<organism evidence="8">
    <name type="scientific">Caldithrix abyssi</name>
    <dbReference type="NCBI Taxonomy" id="187145"/>
    <lineage>
        <taxon>Bacteria</taxon>
        <taxon>Pseudomonadati</taxon>
        <taxon>Calditrichota</taxon>
        <taxon>Calditrichia</taxon>
        <taxon>Calditrichales</taxon>
        <taxon>Calditrichaceae</taxon>
        <taxon>Caldithrix</taxon>
    </lineage>
</organism>
<reference evidence="8" key="1">
    <citation type="journal article" date="2020" name="mSystems">
        <title>Genome- and Community-Level Interaction Insights into Carbon Utilization and Element Cycling Functions of Hydrothermarchaeota in Hydrothermal Sediment.</title>
        <authorList>
            <person name="Zhou Z."/>
            <person name="Liu Y."/>
            <person name="Xu W."/>
            <person name="Pan J."/>
            <person name="Luo Z.H."/>
            <person name="Li M."/>
        </authorList>
    </citation>
    <scope>NUCLEOTIDE SEQUENCE [LARGE SCALE GENOMIC DNA]</scope>
    <source>
        <strain evidence="8">HyVt-577</strain>
    </source>
</reference>
<dbReference type="CDD" id="cd18139">
    <property type="entry name" value="HLD_clamp_RarA"/>
    <property type="match status" value="1"/>
</dbReference>
<comment type="similarity">
    <text evidence="2">Belongs to the AAA ATPase family. RarA/MGS1/WRNIP1 subfamily.</text>
</comment>
<evidence type="ECO:0000256" key="4">
    <source>
        <dbReference type="ARBA" id="ARBA00022741"/>
    </source>
</evidence>
<dbReference type="GO" id="GO:0003677">
    <property type="term" value="F:DNA binding"/>
    <property type="evidence" value="ECO:0007669"/>
    <property type="project" value="InterPro"/>
</dbReference>
<accession>A0A7V4WUT9</accession>
<dbReference type="InterPro" id="IPR008921">
    <property type="entry name" value="DNA_pol3_clamp-load_cplx_C"/>
</dbReference>
<dbReference type="GO" id="GO:0006261">
    <property type="term" value="P:DNA-templated DNA replication"/>
    <property type="evidence" value="ECO:0007669"/>
    <property type="project" value="TreeGrafter"/>
</dbReference>
<dbReference type="InterPro" id="IPR021886">
    <property type="entry name" value="MgsA_C"/>
</dbReference>
<evidence type="ECO:0000256" key="6">
    <source>
        <dbReference type="SAM" id="MobiDB-lite"/>
    </source>
</evidence>
<dbReference type="InterPro" id="IPR032423">
    <property type="entry name" value="AAA_assoc_2"/>
</dbReference>
<dbReference type="SUPFAM" id="SSF48019">
    <property type="entry name" value="post-AAA+ oligomerization domain-like"/>
    <property type="match status" value="1"/>
</dbReference>
<dbReference type="InterPro" id="IPR027417">
    <property type="entry name" value="P-loop_NTPase"/>
</dbReference>
<dbReference type="AlphaFoldDB" id="A0A7V4WUT9"/>
<proteinExistence type="inferred from homology"/>
<feature type="region of interest" description="Disordered" evidence="6">
    <location>
        <begin position="1"/>
        <end position="21"/>
    </location>
</feature>
<dbReference type="CDD" id="cd00009">
    <property type="entry name" value="AAA"/>
    <property type="match status" value="1"/>
</dbReference>
<dbReference type="GO" id="GO:0000731">
    <property type="term" value="P:DNA synthesis involved in DNA repair"/>
    <property type="evidence" value="ECO:0007669"/>
    <property type="project" value="TreeGrafter"/>
</dbReference>
<dbReference type="InterPro" id="IPR003959">
    <property type="entry name" value="ATPase_AAA_core"/>
</dbReference>
<evidence type="ECO:0000256" key="3">
    <source>
        <dbReference type="ARBA" id="ARBA00020776"/>
    </source>
</evidence>
<dbReference type="FunFam" id="1.10.3710.10:FF:000004">
    <property type="entry name" value="Putative ATPase, AAA family"/>
    <property type="match status" value="1"/>
</dbReference>
<dbReference type="SUPFAM" id="SSF52540">
    <property type="entry name" value="P-loop containing nucleoside triphosphate hydrolases"/>
    <property type="match status" value="1"/>
</dbReference>
<dbReference type="InterPro" id="IPR051314">
    <property type="entry name" value="AAA_ATPase_RarA/MGS1/WRNIP1"/>
</dbReference>
<keyword evidence="5" id="KW-0067">ATP-binding</keyword>
<feature type="domain" description="AAA+ ATPase" evidence="7">
    <location>
        <begin position="55"/>
        <end position="173"/>
    </location>
</feature>
<dbReference type="Gene3D" id="3.40.50.300">
    <property type="entry name" value="P-loop containing nucleotide triphosphate hydrolases"/>
    <property type="match status" value="1"/>
</dbReference>
<dbReference type="Gene3D" id="1.20.272.10">
    <property type="match status" value="1"/>
</dbReference>
<dbReference type="GO" id="GO:0008047">
    <property type="term" value="F:enzyme activator activity"/>
    <property type="evidence" value="ECO:0007669"/>
    <property type="project" value="TreeGrafter"/>
</dbReference>
<dbReference type="InterPro" id="IPR003593">
    <property type="entry name" value="AAA+_ATPase"/>
</dbReference>
<sequence>MTADNTSLFTHAAEQEPTHRPLAERMRPRHLDDVVGHTSIIGPHSALRQQLKTAYLPSLILWGPPGVGKTTIARLLADEVGFRFQSISAVSAGVKDVKEIIEEARRQIELYNKRSVLFIDEIHRFNKAQQDALLHAVENGTLVLIGATTENPSFEVIYPLLSRCQVLKLEPLGKEDLQTIIERAVEKDVLLSRYDLRIEAMDTLIYYGGGDARRSLNLLESAFYLADKNKTKIVIDANLLEKAAGQNMLYYDKKGEAHYDIISAFIKSVRGSDPDAAVYWLARMLKAGEDPLFIARRLIILASEDIGNAEPYALSLANAGFEAVHHIGMPEARIVLAQVTTYLASVPKSNAAYKAVNAAEEEINKSGDLPVPLHLRNAPTKLMKDLKYGAGYKYPHDHKNHFVEQQYLPAKLKNTKFYKPTQQGREARLAEYLNKLAKGKKDNQK</sequence>
<dbReference type="SMART" id="SM00382">
    <property type="entry name" value="AAA"/>
    <property type="match status" value="1"/>
</dbReference>
<evidence type="ECO:0000256" key="1">
    <source>
        <dbReference type="ARBA" id="ARBA00002393"/>
    </source>
</evidence>
<evidence type="ECO:0000259" key="7">
    <source>
        <dbReference type="SMART" id="SM00382"/>
    </source>
</evidence>
<dbReference type="PANTHER" id="PTHR13779">
    <property type="entry name" value="WERNER HELICASE-INTERACTING PROTEIN 1 FAMILY MEMBER"/>
    <property type="match status" value="1"/>
</dbReference>
<dbReference type="PANTHER" id="PTHR13779:SF7">
    <property type="entry name" value="ATPASE WRNIP1"/>
    <property type="match status" value="1"/>
</dbReference>
<dbReference type="Pfam" id="PF16193">
    <property type="entry name" value="AAA_assoc_2"/>
    <property type="match status" value="1"/>
</dbReference>
<dbReference type="Pfam" id="PF12002">
    <property type="entry name" value="MgsA_C"/>
    <property type="match status" value="1"/>
</dbReference>
<dbReference type="GO" id="GO:0016887">
    <property type="term" value="F:ATP hydrolysis activity"/>
    <property type="evidence" value="ECO:0007669"/>
    <property type="project" value="InterPro"/>
</dbReference>
<evidence type="ECO:0000256" key="2">
    <source>
        <dbReference type="ARBA" id="ARBA00008959"/>
    </source>
</evidence>
<dbReference type="Proteomes" id="UP000885779">
    <property type="component" value="Unassembled WGS sequence"/>
</dbReference>
<evidence type="ECO:0000313" key="8">
    <source>
        <dbReference type="EMBL" id="HGY55203.1"/>
    </source>
</evidence>
<dbReference type="Gene3D" id="1.10.8.60">
    <property type="match status" value="1"/>
</dbReference>
<comment type="caution">
    <text evidence="8">The sequence shown here is derived from an EMBL/GenBank/DDBJ whole genome shotgun (WGS) entry which is preliminary data.</text>
</comment>
<dbReference type="GO" id="GO:0017116">
    <property type="term" value="F:single-stranded DNA helicase activity"/>
    <property type="evidence" value="ECO:0007669"/>
    <property type="project" value="TreeGrafter"/>
</dbReference>
<keyword evidence="4" id="KW-0547">Nucleotide-binding</keyword>
<dbReference type="Pfam" id="PF00004">
    <property type="entry name" value="AAA"/>
    <property type="match status" value="1"/>
</dbReference>
<comment type="function">
    <text evidence="1">DNA-dependent ATPase that plays important roles in cellular responses to stalled DNA replication processes.</text>
</comment>
<gene>
    <name evidence="8" type="ORF">ENK44_05870</name>
</gene>
<dbReference type="Gene3D" id="1.10.3710.10">
    <property type="entry name" value="DNA polymerase III clamp loader subunits, C-terminal domain"/>
    <property type="match status" value="1"/>
</dbReference>
<protein>
    <recommendedName>
        <fullName evidence="3">Replication-associated recombination protein A</fullName>
    </recommendedName>
</protein>
<dbReference type="EMBL" id="DRQG01000054">
    <property type="protein sequence ID" value="HGY55203.1"/>
    <property type="molecule type" value="Genomic_DNA"/>
</dbReference>